<sequence length="124" mass="14162">MGFCWRRILFILFVFSIFFTSTFAFRSVSVHKFLFNQSFSSHQDDMTEGMILERLAVSFPDIITQLSQLSPQQQKQLIEQVRRYVVAAASANGQNNEQAQKLGGTVVMILLKTISRPSIADSYF</sequence>
<protein>
    <submittedName>
        <fullName evidence="1">Uncharacterized protein</fullName>
    </submittedName>
</protein>
<reference evidence="1" key="1">
    <citation type="submission" date="2022-07" db="EMBL/GenBank/DDBJ databases">
        <title>First report of Bartonella spp. in marsupials in Brazil, with a description of Bartonella harrusi sp. nov. and new proposal for taxonomic reclassification of species of the genus Bartonella.</title>
        <authorList>
            <person name="Amaral R.B."/>
        </authorList>
    </citation>
    <scope>NUCLEOTIDE SEQUENCE</scope>
    <source>
        <strain evidence="1">117A</strain>
    </source>
</reference>
<organism evidence="1 2">
    <name type="scientific">Bartonella harrusi</name>
    <dbReference type="NCBI Taxonomy" id="2961895"/>
    <lineage>
        <taxon>Bacteria</taxon>
        <taxon>Pseudomonadati</taxon>
        <taxon>Pseudomonadota</taxon>
        <taxon>Alphaproteobacteria</taxon>
        <taxon>Hyphomicrobiales</taxon>
        <taxon>Bartonellaceae</taxon>
        <taxon>Bartonella</taxon>
    </lineage>
</organism>
<accession>A0ABY5EXL5</accession>
<proteinExistence type="predicted"/>
<evidence type="ECO:0000313" key="2">
    <source>
        <dbReference type="Proteomes" id="UP001059475"/>
    </source>
</evidence>
<keyword evidence="2" id="KW-1185">Reference proteome</keyword>
<dbReference type="EMBL" id="CP101114">
    <property type="protein sequence ID" value="UTO29413.1"/>
    <property type="molecule type" value="Genomic_DNA"/>
</dbReference>
<evidence type="ECO:0000313" key="1">
    <source>
        <dbReference type="EMBL" id="UTO29413.1"/>
    </source>
</evidence>
<dbReference type="RefSeq" id="WP_254771208.1">
    <property type="nucleotide sequence ID" value="NZ_CP101114.1"/>
</dbReference>
<dbReference type="Proteomes" id="UP001059475">
    <property type="component" value="Chromosome"/>
</dbReference>
<gene>
    <name evidence="1" type="ORF">NMK50_06680</name>
</gene>
<name>A0ABY5EXL5_9HYPH</name>